<dbReference type="InterPro" id="IPR004009">
    <property type="entry name" value="SH3_Myosin"/>
</dbReference>
<dbReference type="GO" id="GO:0003774">
    <property type="term" value="F:cytoskeletal motor activity"/>
    <property type="evidence" value="ECO:0007669"/>
    <property type="project" value="InterPro"/>
</dbReference>
<dbReference type="GO" id="GO:0016459">
    <property type="term" value="C:myosin complex"/>
    <property type="evidence" value="ECO:0007669"/>
    <property type="project" value="InterPro"/>
</dbReference>
<dbReference type="STRING" id="76193.A0A194R1B6"/>
<evidence type="ECO:0000313" key="5">
    <source>
        <dbReference type="Proteomes" id="UP000053240"/>
    </source>
</evidence>
<proteinExistence type="predicted"/>
<sequence length="106" mass="12337">MTTKELYTKDARVWVEHPVKVWEGATITSDYRSGVLIVKIDQTGEIRQIKIKDENQMPPLRNPSLLIGENDLTSLSYLHEPAVLHNLKVRHMFQQPYFFACFDDYG</sequence>
<protein>
    <submittedName>
        <fullName evidence="4">Myosin-Va</fullName>
    </submittedName>
</protein>
<evidence type="ECO:0000259" key="3">
    <source>
        <dbReference type="PROSITE" id="PS51844"/>
    </source>
</evidence>
<evidence type="ECO:0000256" key="1">
    <source>
        <dbReference type="ARBA" id="ARBA00022741"/>
    </source>
</evidence>
<organism evidence="4 5">
    <name type="scientific">Papilio machaon</name>
    <name type="common">Old World swallowtail butterfly</name>
    <dbReference type="NCBI Taxonomy" id="76193"/>
    <lineage>
        <taxon>Eukaryota</taxon>
        <taxon>Metazoa</taxon>
        <taxon>Ecdysozoa</taxon>
        <taxon>Arthropoda</taxon>
        <taxon>Hexapoda</taxon>
        <taxon>Insecta</taxon>
        <taxon>Pterygota</taxon>
        <taxon>Neoptera</taxon>
        <taxon>Endopterygota</taxon>
        <taxon>Lepidoptera</taxon>
        <taxon>Glossata</taxon>
        <taxon>Ditrysia</taxon>
        <taxon>Papilionoidea</taxon>
        <taxon>Papilionidae</taxon>
        <taxon>Papilioninae</taxon>
        <taxon>Papilio</taxon>
    </lineage>
</organism>
<gene>
    <name evidence="4" type="ORF">RR48_10220</name>
</gene>
<evidence type="ECO:0000256" key="2">
    <source>
        <dbReference type="ARBA" id="ARBA00022840"/>
    </source>
</evidence>
<dbReference type="PROSITE" id="PS51844">
    <property type="entry name" value="SH3_LIKE"/>
    <property type="match status" value="1"/>
</dbReference>
<keyword evidence="1" id="KW-0547">Nucleotide-binding</keyword>
<dbReference type="AlphaFoldDB" id="A0A194R1B6"/>
<accession>A0A194R1B6</accession>
<reference evidence="4 5" key="1">
    <citation type="journal article" date="2015" name="Nat. Commun.">
        <title>Outbred genome sequencing and CRISPR/Cas9 gene editing in butterflies.</title>
        <authorList>
            <person name="Li X."/>
            <person name="Fan D."/>
            <person name="Zhang W."/>
            <person name="Liu G."/>
            <person name="Zhang L."/>
            <person name="Zhao L."/>
            <person name="Fang X."/>
            <person name="Chen L."/>
            <person name="Dong Y."/>
            <person name="Chen Y."/>
            <person name="Ding Y."/>
            <person name="Zhao R."/>
            <person name="Feng M."/>
            <person name="Zhu Y."/>
            <person name="Feng Y."/>
            <person name="Jiang X."/>
            <person name="Zhu D."/>
            <person name="Xiang H."/>
            <person name="Feng X."/>
            <person name="Li S."/>
            <person name="Wang J."/>
            <person name="Zhang G."/>
            <person name="Kronforst M.R."/>
            <person name="Wang W."/>
        </authorList>
    </citation>
    <scope>NUCLEOTIDE SEQUENCE [LARGE SCALE GENOMIC DNA]</scope>
    <source>
        <strain evidence="4">Ya'a_city_454_Pm</strain>
        <tissue evidence="4">Whole body</tissue>
    </source>
</reference>
<dbReference type="InParanoid" id="A0A194R1B6"/>
<dbReference type="InterPro" id="IPR027417">
    <property type="entry name" value="P-loop_NTPase"/>
</dbReference>
<dbReference type="InterPro" id="IPR036961">
    <property type="entry name" value="Kinesin_motor_dom_sf"/>
</dbReference>
<dbReference type="Proteomes" id="UP000053240">
    <property type="component" value="Unassembled WGS sequence"/>
</dbReference>
<dbReference type="EMBL" id="KQ460890">
    <property type="protein sequence ID" value="KPJ11040.1"/>
    <property type="molecule type" value="Genomic_DNA"/>
</dbReference>
<evidence type="ECO:0000313" key="4">
    <source>
        <dbReference type="EMBL" id="KPJ11040.1"/>
    </source>
</evidence>
<keyword evidence="2" id="KW-0067">ATP-binding</keyword>
<keyword evidence="5" id="KW-1185">Reference proteome</keyword>
<feature type="domain" description="Myosin N-terminal SH3-like" evidence="3">
    <location>
        <begin position="8"/>
        <end position="59"/>
    </location>
</feature>
<dbReference type="Gene3D" id="3.40.850.10">
    <property type="entry name" value="Kinesin motor domain"/>
    <property type="match status" value="1"/>
</dbReference>
<dbReference type="GO" id="GO:0005524">
    <property type="term" value="F:ATP binding"/>
    <property type="evidence" value="ECO:0007669"/>
    <property type="project" value="UniProtKB-KW"/>
</dbReference>
<dbReference type="SUPFAM" id="SSF52540">
    <property type="entry name" value="P-loop containing nucleoside triphosphate hydrolases"/>
    <property type="match status" value="1"/>
</dbReference>
<name>A0A194R1B6_PAPMA</name>